<proteinExistence type="predicted"/>
<reference evidence="1 2" key="1">
    <citation type="journal article" date="2016" name="Mol. Biol. Evol.">
        <title>Comparative Genomics of Early-Diverging Mushroom-Forming Fungi Provides Insights into the Origins of Lignocellulose Decay Capabilities.</title>
        <authorList>
            <person name="Nagy L.G."/>
            <person name="Riley R."/>
            <person name="Tritt A."/>
            <person name="Adam C."/>
            <person name="Daum C."/>
            <person name="Floudas D."/>
            <person name="Sun H."/>
            <person name="Yadav J.S."/>
            <person name="Pangilinan J."/>
            <person name="Larsson K.H."/>
            <person name="Matsuura K."/>
            <person name="Barry K."/>
            <person name="Labutti K."/>
            <person name="Kuo R."/>
            <person name="Ohm R.A."/>
            <person name="Bhattacharya S.S."/>
            <person name="Shirouzu T."/>
            <person name="Yoshinaga Y."/>
            <person name="Martin F.M."/>
            <person name="Grigoriev I.V."/>
            <person name="Hibbett D.S."/>
        </authorList>
    </citation>
    <scope>NUCLEOTIDE SEQUENCE [LARGE SCALE GENOMIC DNA]</scope>
    <source>
        <strain evidence="1 2">HHB12029</strain>
    </source>
</reference>
<dbReference type="Proteomes" id="UP000077266">
    <property type="component" value="Unassembled WGS sequence"/>
</dbReference>
<organism evidence="1 2">
    <name type="scientific">Exidia glandulosa HHB12029</name>
    <dbReference type="NCBI Taxonomy" id="1314781"/>
    <lineage>
        <taxon>Eukaryota</taxon>
        <taxon>Fungi</taxon>
        <taxon>Dikarya</taxon>
        <taxon>Basidiomycota</taxon>
        <taxon>Agaricomycotina</taxon>
        <taxon>Agaricomycetes</taxon>
        <taxon>Auriculariales</taxon>
        <taxon>Exidiaceae</taxon>
        <taxon>Exidia</taxon>
    </lineage>
</organism>
<dbReference type="InParanoid" id="A0A165DKL4"/>
<protein>
    <submittedName>
        <fullName evidence="1">Uncharacterized protein</fullName>
    </submittedName>
</protein>
<evidence type="ECO:0000313" key="1">
    <source>
        <dbReference type="EMBL" id="KZV84774.1"/>
    </source>
</evidence>
<feature type="non-terminal residue" evidence="1">
    <location>
        <position position="340"/>
    </location>
</feature>
<sequence length="340" mass="38835">MIVCEWPCEKRWLSALPRTCKLVHAITTPLLYDSVSITSSNLLSILVMCGVDPALAQRLGTHSAPRFQLLSRTLQLASSFLAGVIGNSKVDMSPAAFQSRDDTTPFRYTKRLHVESWDPRLDTLTWSFRSLVAFAGSQRQIEEMSTSPFFTPSTLVITAQYSHTILADMLLLPSMRSVTHLHMCVAGWRPQGSDWREHSVDLSRAQFTHVTLDYHNDNDWAENIIVVAGHFLAIPSLRRLLIHLRPLLSRPQVMTFGRPSQWERMIQPLTKFAMRSGEKRIHIARIPTGSTAYYETCPCHAEGRTDIFDRSKWLGGEPLLMYKTWNELLPNYSLRRRLLL</sequence>
<accession>A0A165DKL4</accession>
<keyword evidence="2" id="KW-1185">Reference proteome</keyword>
<dbReference type="EMBL" id="KV426211">
    <property type="protein sequence ID" value="KZV84774.1"/>
    <property type="molecule type" value="Genomic_DNA"/>
</dbReference>
<gene>
    <name evidence="1" type="ORF">EXIGLDRAFT_726846</name>
</gene>
<dbReference type="AlphaFoldDB" id="A0A165DKL4"/>
<evidence type="ECO:0000313" key="2">
    <source>
        <dbReference type="Proteomes" id="UP000077266"/>
    </source>
</evidence>
<name>A0A165DKL4_EXIGL</name>